<comment type="caution">
    <text evidence="10">The sequence shown here is derived from an EMBL/GenBank/DDBJ whole genome shotgun (WGS) entry which is preliminary data.</text>
</comment>
<evidence type="ECO:0000256" key="3">
    <source>
        <dbReference type="ARBA" id="ARBA00022475"/>
    </source>
</evidence>
<keyword evidence="11" id="KW-1185">Reference proteome</keyword>
<dbReference type="GO" id="GO:0005886">
    <property type="term" value="C:plasma membrane"/>
    <property type="evidence" value="ECO:0007669"/>
    <property type="project" value="UniProtKB-SubCell"/>
</dbReference>
<dbReference type="AlphaFoldDB" id="A0A7X0LKM2"/>
<feature type="transmembrane region" description="Helical" evidence="8">
    <location>
        <begin position="249"/>
        <end position="270"/>
    </location>
</feature>
<sequence length="284" mass="30499">MPCFLTLPWSLSRYDDQRSDQVEMIHAAPSWSEPMGTDGLGRSLLWRSLLGGAISLTIGISAALIAVLIGVTWGAASGYAGGKTDATMMRAVDVLYGLPYILLVVMVSIALQPAIEHLTGPILGFSETVAGNVSGILTLLLAIGGVSWLTMSRVIRGQVLSLRSQPFIEATKAVGMGPVRVFRLHLLPNLIGVIVVYATLAVPLAILQESFLSFLGIGVRLPLPSWGNLASTGVKELPALTSPDLPMRWWLLVFPCTLLGLTLMALNFLGDALRDRFNPKRSPR</sequence>
<keyword evidence="2 8" id="KW-0813">Transport</keyword>
<comment type="similarity">
    <text evidence="8">Belongs to the binding-protein-dependent transport system permease family.</text>
</comment>
<dbReference type="InterPro" id="IPR035906">
    <property type="entry name" value="MetI-like_sf"/>
</dbReference>
<keyword evidence="5 8" id="KW-0812">Transmembrane</keyword>
<feature type="transmembrane region" description="Helical" evidence="8">
    <location>
        <begin position="186"/>
        <end position="206"/>
    </location>
</feature>
<dbReference type="Gene3D" id="1.10.3720.10">
    <property type="entry name" value="MetI-like"/>
    <property type="match status" value="1"/>
</dbReference>
<dbReference type="InterPro" id="IPR000515">
    <property type="entry name" value="MetI-like"/>
</dbReference>
<dbReference type="PROSITE" id="PS50928">
    <property type="entry name" value="ABC_TM1"/>
    <property type="match status" value="1"/>
</dbReference>
<dbReference type="EMBL" id="JACHGY010000001">
    <property type="protein sequence ID" value="MBB6430590.1"/>
    <property type="molecule type" value="Genomic_DNA"/>
</dbReference>
<dbReference type="CDD" id="cd06261">
    <property type="entry name" value="TM_PBP2"/>
    <property type="match status" value="1"/>
</dbReference>
<dbReference type="PANTHER" id="PTHR43386:SF2">
    <property type="entry name" value="OLIGOPEPTIDE TRANSPORT SYSTEM PERMEASE PROTEIN OPPC"/>
    <property type="match status" value="1"/>
</dbReference>
<name>A0A7X0LKM2_9BACT</name>
<keyword evidence="4" id="KW-0997">Cell inner membrane</keyword>
<accession>A0A7X0LKM2</accession>
<evidence type="ECO:0000256" key="7">
    <source>
        <dbReference type="ARBA" id="ARBA00023136"/>
    </source>
</evidence>
<evidence type="ECO:0000313" key="10">
    <source>
        <dbReference type="EMBL" id="MBB6430590.1"/>
    </source>
</evidence>
<keyword evidence="3" id="KW-1003">Cell membrane</keyword>
<organism evidence="10 11">
    <name type="scientific">Algisphaera agarilytica</name>
    <dbReference type="NCBI Taxonomy" id="1385975"/>
    <lineage>
        <taxon>Bacteria</taxon>
        <taxon>Pseudomonadati</taxon>
        <taxon>Planctomycetota</taxon>
        <taxon>Phycisphaerae</taxon>
        <taxon>Phycisphaerales</taxon>
        <taxon>Phycisphaeraceae</taxon>
        <taxon>Algisphaera</taxon>
    </lineage>
</organism>
<dbReference type="PANTHER" id="PTHR43386">
    <property type="entry name" value="OLIGOPEPTIDE TRANSPORT SYSTEM PERMEASE PROTEIN APPC"/>
    <property type="match status" value="1"/>
</dbReference>
<dbReference type="Proteomes" id="UP000541810">
    <property type="component" value="Unassembled WGS sequence"/>
</dbReference>
<feature type="transmembrane region" description="Helical" evidence="8">
    <location>
        <begin position="94"/>
        <end position="115"/>
    </location>
</feature>
<evidence type="ECO:0000256" key="2">
    <source>
        <dbReference type="ARBA" id="ARBA00022448"/>
    </source>
</evidence>
<feature type="transmembrane region" description="Helical" evidence="8">
    <location>
        <begin position="49"/>
        <end position="73"/>
    </location>
</feature>
<feature type="domain" description="ABC transmembrane type-1" evidence="9">
    <location>
        <begin position="52"/>
        <end position="270"/>
    </location>
</feature>
<dbReference type="Pfam" id="PF00528">
    <property type="entry name" value="BPD_transp_1"/>
    <property type="match status" value="1"/>
</dbReference>
<dbReference type="InterPro" id="IPR050366">
    <property type="entry name" value="BP-dependent_transpt_permease"/>
</dbReference>
<evidence type="ECO:0000256" key="4">
    <source>
        <dbReference type="ARBA" id="ARBA00022519"/>
    </source>
</evidence>
<evidence type="ECO:0000259" key="9">
    <source>
        <dbReference type="PROSITE" id="PS50928"/>
    </source>
</evidence>
<evidence type="ECO:0000256" key="5">
    <source>
        <dbReference type="ARBA" id="ARBA00022692"/>
    </source>
</evidence>
<evidence type="ECO:0000313" key="11">
    <source>
        <dbReference type="Proteomes" id="UP000541810"/>
    </source>
</evidence>
<proteinExistence type="inferred from homology"/>
<reference evidence="10 11" key="1">
    <citation type="submission" date="2020-08" db="EMBL/GenBank/DDBJ databases">
        <title>Genomic Encyclopedia of Type Strains, Phase IV (KMG-IV): sequencing the most valuable type-strain genomes for metagenomic binning, comparative biology and taxonomic classification.</title>
        <authorList>
            <person name="Goeker M."/>
        </authorList>
    </citation>
    <scope>NUCLEOTIDE SEQUENCE [LARGE SCALE GENOMIC DNA]</scope>
    <source>
        <strain evidence="10 11">DSM 103725</strain>
    </source>
</reference>
<keyword evidence="6 8" id="KW-1133">Transmembrane helix</keyword>
<dbReference type="RefSeq" id="WP_184678097.1">
    <property type="nucleotide sequence ID" value="NZ_JACHGY010000001.1"/>
</dbReference>
<dbReference type="SUPFAM" id="SSF161098">
    <property type="entry name" value="MetI-like"/>
    <property type="match status" value="1"/>
</dbReference>
<comment type="subcellular location">
    <subcellularLocation>
        <location evidence="1">Cell inner membrane</location>
        <topology evidence="1">Multi-pass membrane protein</topology>
    </subcellularLocation>
    <subcellularLocation>
        <location evidence="8">Cell membrane</location>
        <topology evidence="8">Multi-pass membrane protein</topology>
    </subcellularLocation>
</comment>
<gene>
    <name evidence="10" type="ORF">HNQ40_002396</name>
</gene>
<feature type="transmembrane region" description="Helical" evidence="8">
    <location>
        <begin position="135"/>
        <end position="155"/>
    </location>
</feature>
<keyword evidence="7 8" id="KW-0472">Membrane</keyword>
<evidence type="ECO:0000256" key="6">
    <source>
        <dbReference type="ARBA" id="ARBA00022989"/>
    </source>
</evidence>
<protein>
    <submittedName>
        <fullName evidence="10">Oligopeptide transport system permease protein</fullName>
    </submittedName>
</protein>
<evidence type="ECO:0000256" key="8">
    <source>
        <dbReference type="RuleBase" id="RU363032"/>
    </source>
</evidence>
<dbReference type="GO" id="GO:0055085">
    <property type="term" value="P:transmembrane transport"/>
    <property type="evidence" value="ECO:0007669"/>
    <property type="project" value="InterPro"/>
</dbReference>
<evidence type="ECO:0000256" key="1">
    <source>
        <dbReference type="ARBA" id="ARBA00004429"/>
    </source>
</evidence>